<name>A0ABQ9G7V8_9NEOP</name>
<comment type="caution">
    <text evidence="1">The sequence shown here is derived from an EMBL/GenBank/DDBJ whole genome shotgun (WGS) entry which is preliminary data.</text>
</comment>
<keyword evidence="2" id="KW-1185">Reference proteome</keyword>
<gene>
    <name evidence="1" type="ORF">PR048_032011</name>
</gene>
<proteinExistence type="predicted"/>
<dbReference type="Proteomes" id="UP001159363">
    <property type="component" value="Chromosome 14"/>
</dbReference>
<accession>A0ABQ9G7V8</accession>
<sequence>MLECLNRSTTVWSVWLHYYSASEKVFLSLNCHLVGFGMACSAWKGDVMTGCAVGYTVRRKTFTCKLEIKTLGQPFPGLNFTTSYKNKKGEYKQYFNKKIYYETL</sequence>
<reference evidence="1 2" key="1">
    <citation type="submission" date="2023-02" db="EMBL/GenBank/DDBJ databases">
        <title>LHISI_Scaffold_Assembly.</title>
        <authorList>
            <person name="Stuart O.P."/>
            <person name="Cleave R."/>
            <person name="Magrath M.J.L."/>
            <person name="Mikheyev A.S."/>
        </authorList>
    </citation>
    <scope>NUCLEOTIDE SEQUENCE [LARGE SCALE GENOMIC DNA]</scope>
    <source>
        <strain evidence="1">Daus_M_001</strain>
        <tissue evidence="1">Leg muscle</tissue>
    </source>
</reference>
<evidence type="ECO:0000313" key="2">
    <source>
        <dbReference type="Proteomes" id="UP001159363"/>
    </source>
</evidence>
<dbReference type="EMBL" id="JARBHB010000015">
    <property type="protein sequence ID" value="KAJ8868202.1"/>
    <property type="molecule type" value="Genomic_DNA"/>
</dbReference>
<organism evidence="1 2">
    <name type="scientific">Dryococelus australis</name>
    <dbReference type="NCBI Taxonomy" id="614101"/>
    <lineage>
        <taxon>Eukaryota</taxon>
        <taxon>Metazoa</taxon>
        <taxon>Ecdysozoa</taxon>
        <taxon>Arthropoda</taxon>
        <taxon>Hexapoda</taxon>
        <taxon>Insecta</taxon>
        <taxon>Pterygota</taxon>
        <taxon>Neoptera</taxon>
        <taxon>Polyneoptera</taxon>
        <taxon>Phasmatodea</taxon>
        <taxon>Verophasmatodea</taxon>
        <taxon>Anareolatae</taxon>
        <taxon>Phasmatidae</taxon>
        <taxon>Eurycanthinae</taxon>
        <taxon>Dryococelus</taxon>
    </lineage>
</organism>
<protein>
    <submittedName>
        <fullName evidence="1">Uncharacterized protein</fullName>
    </submittedName>
</protein>
<evidence type="ECO:0000313" key="1">
    <source>
        <dbReference type="EMBL" id="KAJ8868202.1"/>
    </source>
</evidence>